<evidence type="ECO:0000313" key="4">
    <source>
        <dbReference type="Proteomes" id="UP001139462"/>
    </source>
</evidence>
<accession>A0A9X1U4J6</accession>
<dbReference type="Proteomes" id="UP001139462">
    <property type="component" value="Unassembled WGS sequence"/>
</dbReference>
<dbReference type="EMBL" id="JAIRBB010000005">
    <property type="protein sequence ID" value="MCG2431010.1"/>
    <property type="molecule type" value="Genomic_DNA"/>
</dbReference>
<feature type="chain" id="PRO_5040971339" evidence="1">
    <location>
        <begin position="25"/>
        <end position="210"/>
    </location>
</feature>
<comment type="caution">
    <text evidence="3">The sequence shown here is derived from an EMBL/GenBank/DDBJ whole genome shotgun (WGS) entry which is preliminary data.</text>
</comment>
<protein>
    <submittedName>
        <fullName evidence="3">YceI family protein</fullName>
    </submittedName>
</protein>
<evidence type="ECO:0000313" key="3">
    <source>
        <dbReference type="EMBL" id="MCG2431010.1"/>
    </source>
</evidence>
<dbReference type="RefSeq" id="WP_237608163.1">
    <property type="nucleotide sequence ID" value="NZ_JAIRBB010000005.1"/>
</dbReference>
<organism evidence="3 4">
    <name type="scientific">Aequorivita xiaoshiensis</name>
    <dbReference type="NCBI Taxonomy" id="2874476"/>
    <lineage>
        <taxon>Bacteria</taxon>
        <taxon>Pseudomonadati</taxon>
        <taxon>Bacteroidota</taxon>
        <taxon>Flavobacteriia</taxon>
        <taxon>Flavobacteriales</taxon>
        <taxon>Flavobacteriaceae</taxon>
        <taxon>Aequorivita</taxon>
    </lineage>
</organism>
<keyword evidence="1" id="KW-0732">Signal</keyword>
<dbReference type="Pfam" id="PF04264">
    <property type="entry name" value="YceI"/>
    <property type="match status" value="1"/>
</dbReference>
<keyword evidence="4" id="KW-1185">Reference proteome</keyword>
<sequence length="210" mass="23857">MKLILRSLVFLFIISMFWSCNNSAKESREGKNEISKNQSFVIDDSGITVAWTAYKFTDKIAVTGTFDDYSIKKHSKSGSVENLLTKLRISIPTHSVDAMNAIRDFKLRSSFFDAFNTSTINGTILKVNESKGFVRLKMNKISKNIPFTYSLVNDTISIFTKLDLKKWKGEEALSRIEMECVEHLKGGDGISKLWPEIDVEIKIPLRNTNN</sequence>
<dbReference type="InterPro" id="IPR007372">
    <property type="entry name" value="Lipid/polyisoprenoid-bd_YceI"/>
</dbReference>
<feature type="signal peptide" evidence="1">
    <location>
        <begin position="1"/>
        <end position="24"/>
    </location>
</feature>
<gene>
    <name evidence="3" type="ORF">K8344_07745</name>
</gene>
<dbReference type="SUPFAM" id="SSF101874">
    <property type="entry name" value="YceI-like"/>
    <property type="match status" value="1"/>
</dbReference>
<name>A0A9X1U4J6_9FLAO</name>
<proteinExistence type="predicted"/>
<dbReference type="AlphaFoldDB" id="A0A9X1U4J6"/>
<reference evidence="3" key="1">
    <citation type="submission" date="2021-09" db="EMBL/GenBank/DDBJ databases">
        <title>Genome of Aequorivita sp. strain F64183.</title>
        <authorList>
            <person name="Wang Y."/>
        </authorList>
    </citation>
    <scope>NUCLEOTIDE SEQUENCE</scope>
    <source>
        <strain evidence="3">F64183</strain>
    </source>
</reference>
<evidence type="ECO:0000256" key="1">
    <source>
        <dbReference type="SAM" id="SignalP"/>
    </source>
</evidence>
<dbReference type="InterPro" id="IPR036761">
    <property type="entry name" value="TTHA0802/YceI-like_sf"/>
</dbReference>
<evidence type="ECO:0000259" key="2">
    <source>
        <dbReference type="Pfam" id="PF04264"/>
    </source>
</evidence>
<feature type="domain" description="Lipid/polyisoprenoid-binding YceI-like" evidence="2">
    <location>
        <begin position="41"/>
        <end position="201"/>
    </location>
</feature>
<dbReference type="Gene3D" id="2.40.128.110">
    <property type="entry name" value="Lipid/polyisoprenoid-binding, YceI-like"/>
    <property type="match status" value="1"/>
</dbReference>